<accession>A0A9D7E0F9</accession>
<keyword evidence="3" id="KW-0349">Heme</keyword>
<protein>
    <submittedName>
        <fullName evidence="7">DUF3365 domain-containing protein</fullName>
    </submittedName>
</protein>
<feature type="transmembrane region" description="Helical" evidence="4">
    <location>
        <begin position="211"/>
        <end position="235"/>
    </location>
</feature>
<keyword evidence="4" id="KW-1133">Transmembrane helix</keyword>
<dbReference type="AlphaFoldDB" id="A0A9D7E0F9"/>
<gene>
    <name evidence="7" type="ORF">IPH26_02475</name>
</gene>
<evidence type="ECO:0000256" key="3">
    <source>
        <dbReference type="PROSITE-ProRule" id="PRU00433"/>
    </source>
</evidence>
<evidence type="ECO:0000259" key="6">
    <source>
        <dbReference type="PROSITE" id="PS51007"/>
    </source>
</evidence>
<dbReference type="InterPro" id="IPR003660">
    <property type="entry name" value="HAMP_dom"/>
</dbReference>
<name>A0A9D7E0F9_9PROT</name>
<dbReference type="Pfam" id="PF11845">
    <property type="entry name" value="Tll0287-like"/>
    <property type="match status" value="1"/>
</dbReference>
<dbReference type="CDD" id="cd06225">
    <property type="entry name" value="HAMP"/>
    <property type="match status" value="1"/>
</dbReference>
<dbReference type="InterPro" id="IPR021796">
    <property type="entry name" value="Tll0287-like_dom"/>
</dbReference>
<keyword evidence="4" id="KW-0472">Membrane</keyword>
<evidence type="ECO:0000256" key="4">
    <source>
        <dbReference type="SAM" id="Phobius"/>
    </source>
</evidence>
<feature type="domain" description="Cytochrome c" evidence="6">
    <location>
        <begin position="136"/>
        <end position="290"/>
    </location>
</feature>
<organism evidence="7 8">
    <name type="scientific">Candidatus Methylophosphatis roskildensis</name>
    <dbReference type="NCBI Taxonomy" id="2899263"/>
    <lineage>
        <taxon>Bacteria</taxon>
        <taxon>Pseudomonadati</taxon>
        <taxon>Pseudomonadota</taxon>
        <taxon>Betaproteobacteria</taxon>
        <taxon>Nitrosomonadales</taxon>
        <taxon>Sterolibacteriaceae</taxon>
        <taxon>Candidatus Methylophosphatis</taxon>
    </lineage>
</organism>
<dbReference type="GO" id="GO:0009055">
    <property type="term" value="F:electron transfer activity"/>
    <property type="evidence" value="ECO:0007669"/>
    <property type="project" value="InterPro"/>
</dbReference>
<dbReference type="Pfam" id="PF00672">
    <property type="entry name" value="HAMP"/>
    <property type="match status" value="1"/>
</dbReference>
<dbReference type="SMART" id="SM00304">
    <property type="entry name" value="HAMP"/>
    <property type="match status" value="1"/>
</dbReference>
<dbReference type="GO" id="GO:0007165">
    <property type="term" value="P:signal transduction"/>
    <property type="evidence" value="ECO:0007669"/>
    <property type="project" value="InterPro"/>
</dbReference>
<keyword evidence="2 3" id="KW-0408">Iron</keyword>
<dbReference type="SUPFAM" id="SSF158472">
    <property type="entry name" value="HAMP domain-like"/>
    <property type="match status" value="1"/>
</dbReference>
<feature type="domain" description="HAMP" evidence="5">
    <location>
        <begin position="233"/>
        <end position="286"/>
    </location>
</feature>
<dbReference type="Proteomes" id="UP000807785">
    <property type="component" value="Unassembled WGS sequence"/>
</dbReference>
<evidence type="ECO:0000313" key="8">
    <source>
        <dbReference type="Proteomes" id="UP000807785"/>
    </source>
</evidence>
<dbReference type="EMBL" id="JADJEV010000001">
    <property type="protein sequence ID" value="MBK6971864.1"/>
    <property type="molecule type" value="Genomic_DNA"/>
</dbReference>
<evidence type="ECO:0000256" key="1">
    <source>
        <dbReference type="ARBA" id="ARBA00022723"/>
    </source>
</evidence>
<keyword evidence="4" id="KW-0812">Transmembrane</keyword>
<evidence type="ECO:0000313" key="7">
    <source>
        <dbReference type="EMBL" id="MBK6971864.1"/>
    </source>
</evidence>
<comment type="caution">
    <text evidence="7">The sequence shown here is derived from an EMBL/GenBank/DDBJ whole genome shotgun (WGS) entry which is preliminary data.</text>
</comment>
<reference evidence="7" key="1">
    <citation type="submission" date="2020-10" db="EMBL/GenBank/DDBJ databases">
        <title>Connecting structure to function with the recovery of over 1000 high-quality activated sludge metagenome-assembled genomes encoding full-length rRNA genes using long-read sequencing.</title>
        <authorList>
            <person name="Singleton C.M."/>
            <person name="Petriglieri F."/>
            <person name="Kristensen J.M."/>
            <person name="Kirkegaard R.H."/>
            <person name="Michaelsen T.Y."/>
            <person name="Andersen M.H."/>
            <person name="Karst S.M."/>
            <person name="Dueholm M.S."/>
            <person name="Nielsen P.H."/>
            <person name="Albertsen M."/>
        </authorList>
    </citation>
    <scope>NUCLEOTIDE SEQUENCE</scope>
    <source>
        <strain evidence="7">Bjer_18-Q3-R1-45_BAT3C.347</strain>
    </source>
</reference>
<dbReference type="PROSITE" id="PS50885">
    <property type="entry name" value="HAMP"/>
    <property type="match status" value="1"/>
</dbReference>
<dbReference type="GO" id="GO:0046872">
    <property type="term" value="F:metal ion binding"/>
    <property type="evidence" value="ECO:0007669"/>
    <property type="project" value="UniProtKB-KW"/>
</dbReference>
<proteinExistence type="predicted"/>
<dbReference type="Gene3D" id="6.10.340.10">
    <property type="match status" value="1"/>
</dbReference>
<evidence type="ECO:0000256" key="2">
    <source>
        <dbReference type="ARBA" id="ARBA00023004"/>
    </source>
</evidence>
<dbReference type="GO" id="GO:0016020">
    <property type="term" value="C:membrane"/>
    <property type="evidence" value="ECO:0007669"/>
    <property type="project" value="InterPro"/>
</dbReference>
<dbReference type="InterPro" id="IPR009056">
    <property type="entry name" value="Cyt_c-like_dom"/>
</dbReference>
<evidence type="ECO:0000259" key="5">
    <source>
        <dbReference type="PROSITE" id="PS50885"/>
    </source>
</evidence>
<sequence length="290" mass="32645">MKLIVKFNLVLLLVFVLGMLVTAYESHELLQANARAEIRENARILMDSALAVRKYTSEQIKPLLETQMKYEFLPQSVPSYSATEYFAEVHRKYPEYSYKEAALNPTNPRDRAADWEADIVNAFRSGQAGTEVFGERDTPNGRALFLARPLAIKDPACLLCHSTIEAAPKTMVDRYGPANGFGWNLNEIIGAQVVSVPMAVPIDRANNVFRVFMLLFGAVFVFLFVSMNLLLWLLVVRPVNRLARIADQVSLGDMDAPEFVVKGRDEIARLGESFNRMKKSMVQAFQMISS</sequence>
<dbReference type="PROSITE" id="PS51007">
    <property type="entry name" value="CYTC"/>
    <property type="match status" value="1"/>
</dbReference>
<keyword evidence="1 3" id="KW-0479">Metal-binding</keyword>
<dbReference type="GO" id="GO:0020037">
    <property type="term" value="F:heme binding"/>
    <property type="evidence" value="ECO:0007669"/>
    <property type="project" value="InterPro"/>
</dbReference>